<dbReference type="EMBL" id="GEGO01003666">
    <property type="protein sequence ID" value="JAR91738.1"/>
    <property type="molecule type" value="Transcribed_RNA"/>
</dbReference>
<feature type="non-terminal residue" evidence="3">
    <location>
        <position position="1"/>
    </location>
</feature>
<reference evidence="3" key="1">
    <citation type="journal article" date="2018" name="PLoS Negl. Trop. Dis.">
        <title>Sialome diversity of ticks revealed by RNAseq of single tick salivary glands.</title>
        <authorList>
            <person name="Perner J."/>
            <person name="Kropackova S."/>
            <person name="Kopacek P."/>
            <person name="Ribeiro J.M."/>
        </authorList>
    </citation>
    <scope>NUCLEOTIDE SEQUENCE</scope>
    <source>
        <strain evidence="3">Siblings of single egg batch collected in Ceske Budejovice</strain>
        <tissue evidence="3">Salivary glands</tissue>
    </source>
</reference>
<evidence type="ECO:0000259" key="2">
    <source>
        <dbReference type="Pfam" id="PF25298"/>
    </source>
</evidence>
<feature type="domain" description="FP protein C-terminal" evidence="2">
    <location>
        <begin position="148"/>
        <end position="199"/>
    </location>
</feature>
<dbReference type="InterPro" id="IPR057251">
    <property type="entry name" value="FP_C"/>
</dbReference>
<sequence>EGIEDSMQFWSEQYDELRERTEQNEKDIKDLKRRTEKLEAQDVEVNQLQCEIDNLEWRSRRLNLEFHGIQVTEKENLLSKLNVLATQLELPQLSDMDVVSIHRLPSRKDKTPGVICRFARQADRDKWWESRKKLRDSNDTLFLTENLTRRSRSLLFETKAWAKRNNYKYAWHSNGRVLVRKSDGSRAAVISSIADLDKLR</sequence>
<dbReference type="Pfam" id="PF25298">
    <property type="entry name" value="Baculo_FP_2nd"/>
    <property type="match status" value="1"/>
</dbReference>
<feature type="coiled-coil region" evidence="1">
    <location>
        <begin position="7"/>
        <end position="65"/>
    </location>
</feature>
<accession>A0A147BLS8</accession>
<protein>
    <submittedName>
        <fullName evidence="3">Putative crack-1 is transposable element</fullName>
    </submittedName>
</protein>
<dbReference type="AlphaFoldDB" id="A0A147BLS8"/>
<evidence type="ECO:0000256" key="1">
    <source>
        <dbReference type="SAM" id="Coils"/>
    </source>
</evidence>
<keyword evidence="1" id="KW-0175">Coiled coil</keyword>
<proteinExistence type="predicted"/>
<organism evidence="3">
    <name type="scientific">Ixodes ricinus</name>
    <name type="common">Common tick</name>
    <name type="synonym">Acarus ricinus</name>
    <dbReference type="NCBI Taxonomy" id="34613"/>
    <lineage>
        <taxon>Eukaryota</taxon>
        <taxon>Metazoa</taxon>
        <taxon>Ecdysozoa</taxon>
        <taxon>Arthropoda</taxon>
        <taxon>Chelicerata</taxon>
        <taxon>Arachnida</taxon>
        <taxon>Acari</taxon>
        <taxon>Parasitiformes</taxon>
        <taxon>Ixodida</taxon>
        <taxon>Ixodoidea</taxon>
        <taxon>Ixodidae</taxon>
        <taxon>Ixodinae</taxon>
        <taxon>Ixodes</taxon>
    </lineage>
</organism>
<evidence type="ECO:0000313" key="3">
    <source>
        <dbReference type="EMBL" id="JAR91738.1"/>
    </source>
</evidence>
<name>A0A147BLS8_IXORI</name>